<dbReference type="GO" id="GO:0030915">
    <property type="term" value="C:Smc5-Smc6 complex"/>
    <property type="evidence" value="ECO:0007669"/>
    <property type="project" value="TreeGrafter"/>
</dbReference>
<dbReference type="GO" id="GO:0005634">
    <property type="term" value="C:nucleus"/>
    <property type="evidence" value="ECO:0007669"/>
    <property type="project" value="UniProtKB-SubCell"/>
</dbReference>
<feature type="domain" description="Rad50/SbcC-type AAA" evidence="13">
    <location>
        <begin position="16"/>
        <end position="273"/>
    </location>
</feature>
<feature type="coiled-coil region" evidence="12">
    <location>
        <begin position="199"/>
        <end position="439"/>
    </location>
</feature>
<keyword evidence="10" id="KW-0234">DNA repair</keyword>
<evidence type="ECO:0000256" key="6">
    <source>
        <dbReference type="ARBA" id="ARBA00022763"/>
    </source>
</evidence>
<dbReference type="GO" id="GO:0003697">
    <property type="term" value="F:single-stranded DNA binding"/>
    <property type="evidence" value="ECO:0007669"/>
    <property type="project" value="TreeGrafter"/>
</dbReference>
<dbReference type="Gene3D" id="1.10.287.1490">
    <property type="match status" value="1"/>
</dbReference>
<dbReference type="VEuPathDB" id="AmoebaDB:EIN_253340"/>
<name>A0A0A1UES8_ENTIV</name>
<gene>
    <name evidence="14" type="ORF">EIN_253340</name>
</gene>
<dbReference type="GeneID" id="14894005"/>
<keyword evidence="9" id="KW-0233">DNA recombination</keyword>
<dbReference type="Pfam" id="PF13476">
    <property type="entry name" value="AAA_23"/>
    <property type="match status" value="1"/>
</dbReference>
<dbReference type="Gene3D" id="3.40.50.300">
    <property type="entry name" value="P-loop containing nucleotide triphosphate hydrolases"/>
    <property type="match status" value="2"/>
</dbReference>
<keyword evidence="5" id="KW-0547">Nucleotide-binding</keyword>
<keyword evidence="6" id="KW-0227">DNA damage</keyword>
<dbReference type="PANTHER" id="PTHR19306:SF6">
    <property type="entry name" value="STRUCTURAL MAINTENANCE OF CHROMOSOMES PROTEIN 6"/>
    <property type="match status" value="1"/>
</dbReference>
<accession>A0A0A1UES8</accession>
<evidence type="ECO:0000256" key="10">
    <source>
        <dbReference type="ARBA" id="ARBA00023204"/>
    </source>
</evidence>
<evidence type="ECO:0000259" key="13">
    <source>
        <dbReference type="Pfam" id="PF13476"/>
    </source>
</evidence>
<reference evidence="14 15" key="1">
    <citation type="submission" date="2012-10" db="EMBL/GenBank/DDBJ databases">
        <authorList>
            <person name="Zafar N."/>
            <person name="Inman J."/>
            <person name="Hall N."/>
            <person name="Lorenzi H."/>
            <person name="Caler E."/>
        </authorList>
    </citation>
    <scope>NUCLEOTIDE SEQUENCE [LARGE SCALE GENOMIC DNA]</scope>
    <source>
        <strain evidence="14 15">IP1</strain>
    </source>
</reference>
<evidence type="ECO:0000313" key="14">
    <source>
        <dbReference type="EMBL" id="ELP95070.1"/>
    </source>
</evidence>
<organism evidence="14 15">
    <name type="scientific">Entamoeba invadens IP1</name>
    <dbReference type="NCBI Taxonomy" id="370355"/>
    <lineage>
        <taxon>Eukaryota</taxon>
        <taxon>Amoebozoa</taxon>
        <taxon>Evosea</taxon>
        <taxon>Archamoebae</taxon>
        <taxon>Mastigamoebida</taxon>
        <taxon>Entamoebidae</taxon>
        <taxon>Entamoeba</taxon>
    </lineage>
</organism>
<evidence type="ECO:0000256" key="5">
    <source>
        <dbReference type="ARBA" id="ARBA00022741"/>
    </source>
</evidence>
<dbReference type="EMBL" id="KB206169">
    <property type="protein sequence ID" value="ELP95070.1"/>
    <property type="molecule type" value="Genomic_DNA"/>
</dbReference>
<evidence type="ECO:0000256" key="4">
    <source>
        <dbReference type="ARBA" id="ARBA00022454"/>
    </source>
</evidence>
<dbReference type="GO" id="GO:0035861">
    <property type="term" value="C:site of double-strand break"/>
    <property type="evidence" value="ECO:0007669"/>
    <property type="project" value="TreeGrafter"/>
</dbReference>
<sequence length="1028" mass="119024">MQTTNASNEVCGTIEKIELINFMCHKHLVVDLCSQVNFIVGENGSGKSAILVALALCLGAKANFTNRGKRACDVIKTGESQCIITVYLRNRGDGCLDQSVYGESIIVEKKICREGQSSYKIMAVRAGEAPKLIGRKMSDLNEIIDHFNIPIDNPCVLLMQDTSKTFLTATRAEDKYKFFLQATQLENIRDQYTLAGELCEKAKKNEIAKKEQVETMEKETLRLEAILKDGEGVKAIKERIKALEAEEKWALERDQQNKVNSIQKEIDEFQKKLDDMNLNDFNRRLEEINTISGKLSDDLNKARDVVMNLEKRKNVESDKMKTADRNTKTFKLEVEDVEKRVESSKRRVKLIRDNIEEARKHDARDTENERIEKEEKIKAAMSEVEQGKKKEEELKEQLKPLEKEMQVKQQAVRGYDDEIREMRGEIANQHSERGKLENQKKDAMSIYHRDMTLFINKIAKTNFEYPTYGPIGSYVKLKDNKWNLAIESCIKRSTLASFIVRSENDKRKLREVASSIGFDVQVFVYDIKYGDDRYRCERPNYETISSVIDVQENVVYNILVDHIHVEQIAVAETRKDAKALVERGATSIYLQNGANVMKVHKTEGFFPYRIPPRTIYGGQNIDDALKALDLRVRNLSVELKGKEELRKQADDDKYNWGKQINELRAQLRVVERETRNAESRKKEAENIAIKEPESVEELEASLKVSIAKSEEIEKEREKKKEEFDVLQKRLEETKESYQNVCGEKTQAENDLAERRRTFEEVRKQMEETKAQADGVETKKKDIREILQSKTEDLVAEMQKHDNIKNEAIKFEMVQTTRKVETIVLEKKKLEKRKERISSENIDYEAVEREYQKKKEQLENVGEQLTSVTNLSDILKDELEKRKGKYKDLLRVTSKKTMEMFDSYLKKKPNCKGKIRLDHTRRILDIEVSMDNERERDAKTLSGGEKSFSTVCLLLSLWNVVDCPFRAMDEFDVFLDSVTRKVAINALMETATFNDRRQYIFITPHNLDGVQSSDSVHVFMINRPDRGVN</sequence>
<evidence type="ECO:0000313" key="15">
    <source>
        <dbReference type="Proteomes" id="UP000014680"/>
    </source>
</evidence>
<dbReference type="OMA" id="FMCHRSL"/>
<evidence type="ECO:0000256" key="8">
    <source>
        <dbReference type="ARBA" id="ARBA00023054"/>
    </source>
</evidence>
<dbReference type="OrthoDB" id="10072614at2759"/>
<dbReference type="RefSeq" id="XP_004261841.1">
    <property type="nucleotide sequence ID" value="XM_004261793.1"/>
</dbReference>
<dbReference type="GO" id="GO:0005524">
    <property type="term" value="F:ATP binding"/>
    <property type="evidence" value="ECO:0007669"/>
    <property type="project" value="UniProtKB-KW"/>
</dbReference>
<dbReference type="Proteomes" id="UP000014680">
    <property type="component" value="Unassembled WGS sequence"/>
</dbReference>
<keyword evidence="11" id="KW-0539">Nucleus</keyword>
<dbReference type="SUPFAM" id="SSF52540">
    <property type="entry name" value="P-loop containing nucleoside triphosphate hydrolases"/>
    <property type="match status" value="2"/>
</dbReference>
<dbReference type="GO" id="GO:0003684">
    <property type="term" value="F:damaged DNA binding"/>
    <property type="evidence" value="ECO:0007669"/>
    <property type="project" value="TreeGrafter"/>
</dbReference>
<feature type="coiled-coil region" evidence="12">
    <location>
        <begin position="625"/>
        <end position="785"/>
    </location>
</feature>
<evidence type="ECO:0000256" key="7">
    <source>
        <dbReference type="ARBA" id="ARBA00022840"/>
    </source>
</evidence>
<evidence type="ECO:0000256" key="11">
    <source>
        <dbReference type="ARBA" id="ARBA00023242"/>
    </source>
</evidence>
<dbReference type="GO" id="GO:0000724">
    <property type="term" value="P:double-strand break repair via homologous recombination"/>
    <property type="evidence" value="ECO:0007669"/>
    <property type="project" value="TreeGrafter"/>
</dbReference>
<protein>
    <submittedName>
        <fullName evidence="14">Structural maintenance of chromosome protein, putative</fullName>
    </submittedName>
</protein>
<keyword evidence="8 12" id="KW-0175">Coiled coil</keyword>
<dbReference type="AlphaFoldDB" id="A0A0A1UES8"/>
<evidence type="ECO:0000256" key="12">
    <source>
        <dbReference type="SAM" id="Coils"/>
    </source>
</evidence>
<evidence type="ECO:0000256" key="2">
    <source>
        <dbReference type="ARBA" id="ARBA00004286"/>
    </source>
</evidence>
<comment type="similarity">
    <text evidence="3">Belongs to the SMC family. SMC6 subfamily.</text>
</comment>
<evidence type="ECO:0000256" key="3">
    <source>
        <dbReference type="ARBA" id="ARBA00006793"/>
    </source>
</evidence>
<proteinExistence type="inferred from homology"/>
<dbReference type="GO" id="GO:0016887">
    <property type="term" value="F:ATP hydrolysis activity"/>
    <property type="evidence" value="ECO:0007669"/>
    <property type="project" value="InterPro"/>
</dbReference>
<keyword evidence="7" id="KW-0067">ATP-binding</keyword>
<comment type="subcellular location">
    <subcellularLocation>
        <location evidence="2">Chromosome</location>
    </subcellularLocation>
    <subcellularLocation>
        <location evidence="1">Nucleus</location>
    </subcellularLocation>
</comment>
<dbReference type="InterPro" id="IPR027417">
    <property type="entry name" value="P-loop_NTPase"/>
</dbReference>
<keyword evidence="4" id="KW-0158">Chromosome</keyword>
<evidence type="ECO:0000256" key="9">
    <source>
        <dbReference type="ARBA" id="ARBA00023172"/>
    </source>
</evidence>
<feature type="coiled-coil region" evidence="12">
    <location>
        <begin position="812"/>
        <end position="863"/>
    </location>
</feature>
<evidence type="ECO:0000256" key="1">
    <source>
        <dbReference type="ARBA" id="ARBA00004123"/>
    </source>
</evidence>
<dbReference type="InterPro" id="IPR038729">
    <property type="entry name" value="Rad50/SbcC_AAA"/>
</dbReference>
<keyword evidence="15" id="KW-1185">Reference proteome</keyword>
<dbReference type="PANTHER" id="PTHR19306">
    <property type="entry name" value="STRUCTURAL MAINTENANCE OF CHROMOSOMES 5,6 SMC5, SMC6"/>
    <property type="match status" value="1"/>
</dbReference>
<dbReference type="KEGG" id="eiv:EIN_253340"/>